<dbReference type="Gene3D" id="1.10.510.10">
    <property type="entry name" value="Transferase(Phosphotransferase) domain 1"/>
    <property type="match status" value="1"/>
</dbReference>
<keyword evidence="4" id="KW-1185">Reference proteome</keyword>
<evidence type="ECO:0000256" key="1">
    <source>
        <dbReference type="SAM" id="Phobius"/>
    </source>
</evidence>
<evidence type="ECO:0000313" key="4">
    <source>
        <dbReference type="Proteomes" id="UP000737018"/>
    </source>
</evidence>
<sequence length="169" mass="18899">MGPYQEVDIWSFGCVLLELLTLQVPYLGFSDSHIYDLLQMSKRPQLTDELEALSSISEPAMAQSGAELVESEAELETLRFLVDLFCRFQDVRNRSSFALGSSVFGLCNFVGSILAWVLPLLLIAITLSDVCLSFLSHGRRLRKMLAEKSETSDSISTERMLIQISRTAL</sequence>
<dbReference type="SUPFAM" id="SSF56112">
    <property type="entry name" value="Protein kinase-like (PK-like)"/>
    <property type="match status" value="1"/>
</dbReference>
<feature type="domain" description="Protein kinase" evidence="2">
    <location>
        <begin position="1"/>
        <end position="104"/>
    </location>
</feature>
<gene>
    <name evidence="3" type="ORF">CMV_028102</name>
</gene>
<protein>
    <recommendedName>
        <fullName evidence="2">Protein kinase domain-containing protein</fullName>
    </recommendedName>
</protein>
<name>A0A8J4Q8X3_9ROSI</name>
<comment type="caution">
    <text evidence="3">The sequence shown here is derived from an EMBL/GenBank/DDBJ whole genome shotgun (WGS) entry which is preliminary data.</text>
</comment>
<reference evidence="3" key="1">
    <citation type="submission" date="2020-03" db="EMBL/GenBank/DDBJ databases">
        <title>Castanea mollissima Vanexum genome sequencing.</title>
        <authorList>
            <person name="Staton M."/>
        </authorList>
    </citation>
    <scope>NUCLEOTIDE SEQUENCE</scope>
    <source>
        <tissue evidence="3">Leaf</tissue>
    </source>
</reference>
<dbReference type="InterPro" id="IPR000719">
    <property type="entry name" value="Prot_kinase_dom"/>
</dbReference>
<feature type="transmembrane region" description="Helical" evidence="1">
    <location>
        <begin position="113"/>
        <end position="135"/>
    </location>
</feature>
<dbReference type="PROSITE" id="PS50011">
    <property type="entry name" value="PROTEIN_KINASE_DOM"/>
    <property type="match status" value="1"/>
</dbReference>
<dbReference type="InterPro" id="IPR011009">
    <property type="entry name" value="Kinase-like_dom_sf"/>
</dbReference>
<dbReference type="Proteomes" id="UP000737018">
    <property type="component" value="Unassembled WGS sequence"/>
</dbReference>
<accession>A0A8J4Q8X3</accession>
<dbReference type="GO" id="GO:0005524">
    <property type="term" value="F:ATP binding"/>
    <property type="evidence" value="ECO:0007669"/>
    <property type="project" value="InterPro"/>
</dbReference>
<dbReference type="EMBL" id="JRKL02012320">
    <property type="protein sequence ID" value="KAF3945532.1"/>
    <property type="molecule type" value="Genomic_DNA"/>
</dbReference>
<evidence type="ECO:0000313" key="3">
    <source>
        <dbReference type="EMBL" id="KAF3945532.1"/>
    </source>
</evidence>
<proteinExistence type="predicted"/>
<organism evidence="3 4">
    <name type="scientific">Castanea mollissima</name>
    <name type="common">Chinese chestnut</name>
    <dbReference type="NCBI Taxonomy" id="60419"/>
    <lineage>
        <taxon>Eukaryota</taxon>
        <taxon>Viridiplantae</taxon>
        <taxon>Streptophyta</taxon>
        <taxon>Embryophyta</taxon>
        <taxon>Tracheophyta</taxon>
        <taxon>Spermatophyta</taxon>
        <taxon>Magnoliopsida</taxon>
        <taxon>eudicotyledons</taxon>
        <taxon>Gunneridae</taxon>
        <taxon>Pentapetalae</taxon>
        <taxon>rosids</taxon>
        <taxon>fabids</taxon>
        <taxon>Fagales</taxon>
        <taxon>Fagaceae</taxon>
        <taxon>Castanea</taxon>
    </lineage>
</organism>
<dbReference type="OrthoDB" id="5979581at2759"/>
<keyword evidence="1" id="KW-0812">Transmembrane</keyword>
<dbReference type="PANTHER" id="PTHR24359:SF1">
    <property type="entry name" value="INHIBITOR OF NUCLEAR FACTOR KAPPA-B KINASE EPSILON SUBUNIT HOMOLOG 1-RELATED"/>
    <property type="match status" value="1"/>
</dbReference>
<keyword evidence="1" id="KW-1133">Transmembrane helix</keyword>
<dbReference type="PANTHER" id="PTHR24359">
    <property type="entry name" value="SERINE/THREONINE-PROTEIN KINASE SBK1"/>
    <property type="match status" value="1"/>
</dbReference>
<dbReference type="GO" id="GO:0004674">
    <property type="term" value="F:protein serine/threonine kinase activity"/>
    <property type="evidence" value="ECO:0007669"/>
    <property type="project" value="TreeGrafter"/>
</dbReference>
<evidence type="ECO:0000259" key="2">
    <source>
        <dbReference type="PROSITE" id="PS50011"/>
    </source>
</evidence>
<dbReference type="AlphaFoldDB" id="A0A8J4Q8X3"/>
<keyword evidence="1" id="KW-0472">Membrane</keyword>